<keyword evidence="1" id="KW-0732">Signal</keyword>
<feature type="signal peptide" evidence="1">
    <location>
        <begin position="1"/>
        <end position="25"/>
    </location>
</feature>
<accession>A0AA95EWF2</accession>
<sequence>MKRMISILLVVAMSLSLIPATITTAALTATITSSEVTVDGDEKSFDAYSINGNNYFKLRDIAHILSGTTKQFEVTWDGEKNAISLFSGKPYTDIGGEMALSTGKRTKSAILSTSKVYLDGKEVKLTAYTIDGNNYFKLRDIGSTFDFYVGWDGIYNIIEIETTFGYIPENSRDSYSYISDISVGSTQENYTGNWANISPVQQFSYKNEGLAYAYVKDRNLIMVTPIKELSIEMKYPKLGDVISDDDGNFYVVWGKSNDNRDDITETIFISKYSSEGQHIKTTGFVGKSSPWGNADSAKTKSPFWAGNSVSVIADGILVNYHSKERYDGHQSDNAIAVRISDMSVYQLPNDTFSGHSFNQSVIYSKAISGFLFASHGDAYPRGFKINNSSGVYGNNKDLVFHFYLEANANYDMTIVNQTFAQLGGIAETSKGIVLVGASAKSISEKAKTEKQNLFVQIFDPLAKDWSASTFVGGTTRSGATSFDINDNNNSPLTNVTDYGVVWLTNYTDKNVIAPQIVIADDRIVILWTEDSEPVTESFYMVLSAGGDVITPATSLGRMKLNSYEMPIYHNGHVYWAYTHNDKLRVVSIKP</sequence>
<dbReference type="AlphaFoldDB" id="A0AA95EWF2"/>
<evidence type="ECO:0000313" key="2">
    <source>
        <dbReference type="EMBL" id="WEK54176.1"/>
    </source>
</evidence>
<gene>
    <name evidence="2" type="ORF">P0Y55_16700</name>
</gene>
<evidence type="ECO:0008006" key="4">
    <source>
        <dbReference type="Google" id="ProtNLM"/>
    </source>
</evidence>
<evidence type="ECO:0000256" key="1">
    <source>
        <dbReference type="SAM" id="SignalP"/>
    </source>
</evidence>
<keyword evidence="3" id="KW-1185">Reference proteome</keyword>
<evidence type="ECO:0000313" key="3">
    <source>
        <dbReference type="Proteomes" id="UP001178662"/>
    </source>
</evidence>
<protein>
    <recommendedName>
        <fullName evidence="4">Copper amine oxidase-like N-terminal domain-containing protein</fullName>
    </recommendedName>
</protein>
<name>A0AA95EWF2_9BACL</name>
<dbReference type="EMBL" id="CP119317">
    <property type="protein sequence ID" value="WEK54176.1"/>
    <property type="molecule type" value="Genomic_DNA"/>
</dbReference>
<proteinExistence type="predicted"/>
<organism evidence="2 3">
    <name type="scientific">Candidatus Cohnella colombiensis</name>
    <dbReference type="NCBI Taxonomy" id="3121368"/>
    <lineage>
        <taxon>Bacteria</taxon>
        <taxon>Bacillati</taxon>
        <taxon>Bacillota</taxon>
        <taxon>Bacilli</taxon>
        <taxon>Bacillales</taxon>
        <taxon>Paenibacillaceae</taxon>
        <taxon>Cohnella</taxon>
    </lineage>
</organism>
<dbReference type="Proteomes" id="UP001178662">
    <property type="component" value="Chromosome"/>
</dbReference>
<feature type="chain" id="PRO_5041662302" description="Copper amine oxidase-like N-terminal domain-containing protein" evidence="1">
    <location>
        <begin position="26"/>
        <end position="590"/>
    </location>
</feature>
<reference evidence="2" key="1">
    <citation type="submission" date="2023-03" db="EMBL/GenBank/DDBJ databases">
        <title>Andean soil-derived lignocellulolytic bacterial consortium as a source of novel taxa and putative plastic-active enzymes.</title>
        <authorList>
            <person name="Diaz-Garcia L."/>
            <person name="Chuvochina M."/>
            <person name="Feuerriegel G."/>
            <person name="Bunk B."/>
            <person name="Sproer C."/>
            <person name="Streit W.R."/>
            <person name="Rodriguez L.M."/>
            <person name="Overmann J."/>
            <person name="Jimenez D.J."/>
        </authorList>
    </citation>
    <scope>NUCLEOTIDE SEQUENCE</scope>
    <source>
        <strain evidence="2">MAG 2441</strain>
    </source>
</reference>